<dbReference type="PROSITE" id="PS00606">
    <property type="entry name" value="KS3_1"/>
    <property type="match status" value="1"/>
</dbReference>
<dbReference type="SMART" id="SM00825">
    <property type="entry name" value="PKS_KS"/>
    <property type="match status" value="1"/>
</dbReference>
<dbReference type="SUPFAM" id="SSF51735">
    <property type="entry name" value="NAD(P)-binding Rossmann-fold domains"/>
    <property type="match status" value="1"/>
</dbReference>
<dbReference type="Gene3D" id="3.10.129.110">
    <property type="entry name" value="Polyketide synthase dehydratase"/>
    <property type="match status" value="1"/>
</dbReference>
<evidence type="ECO:0000256" key="3">
    <source>
        <dbReference type="ARBA" id="ARBA00022679"/>
    </source>
</evidence>
<dbReference type="RefSeq" id="WP_165566371.1">
    <property type="nucleotide sequence ID" value="NZ_SAYU02000015.1"/>
</dbReference>
<organism evidence="8 9">
    <name type="scientific">Phycicoccus flavus</name>
    <dbReference type="NCBI Taxonomy" id="2502783"/>
    <lineage>
        <taxon>Bacteria</taxon>
        <taxon>Bacillati</taxon>
        <taxon>Actinomycetota</taxon>
        <taxon>Actinomycetes</taxon>
        <taxon>Micrococcales</taxon>
        <taxon>Intrasporangiaceae</taxon>
        <taxon>Phycicoccus</taxon>
    </lineage>
</organism>
<dbReference type="GO" id="GO:0006633">
    <property type="term" value="P:fatty acid biosynthetic process"/>
    <property type="evidence" value="ECO:0007669"/>
    <property type="project" value="InterPro"/>
</dbReference>
<dbReference type="GO" id="GO:0004312">
    <property type="term" value="F:fatty acid synthase activity"/>
    <property type="evidence" value="ECO:0007669"/>
    <property type="project" value="TreeGrafter"/>
</dbReference>
<dbReference type="PROSITE" id="PS50075">
    <property type="entry name" value="CARRIER"/>
    <property type="match status" value="1"/>
</dbReference>
<feature type="domain" description="PKS/mFAS DH" evidence="7">
    <location>
        <begin position="435"/>
        <end position="716"/>
    </location>
</feature>
<evidence type="ECO:0000259" key="5">
    <source>
        <dbReference type="PROSITE" id="PS50075"/>
    </source>
</evidence>
<keyword evidence="9" id="KW-1185">Reference proteome</keyword>
<dbReference type="CDD" id="cd00833">
    <property type="entry name" value="PKS"/>
    <property type="match status" value="1"/>
</dbReference>
<dbReference type="InterPro" id="IPR006162">
    <property type="entry name" value="Ppantetheine_attach_site"/>
</dbReference>
<dbReference type="Proteomes" id="UP000287866">
    <property type="component" value="Unassembled WGS sequence"/>
</dbReference>
<evidence type="ECO:0000256" key="2">
    <source>
        <dbReference type="ARBA" id="ARBA00022553"/>
    </source>
</evidence>
<dbReference type="SUPFAM" id="SSF53901">
    <property type="entry name" value="Thiolase-like"/>
    <property type="match status" value="1"/>
</dbReference>
<dbReference type="Gene3D" id="3.40.47.10">
    <property type="match status" value="1"/>
</dbReference>
<dbReference type="InterPro" id="IPR014030">
    <property type="entry name" value="Ketoacyl_synth_N"/>
</dbReference>
<feature type="domain" description="Ketosynthase family 3 (KS3)" evidence="6">
    <location>
        <begin position="1"/>
        <end position="411"/>
    </location>
</feature>
<dbReference type="PROSITE" id="PS52004">
    <property type="entry name" value="KS3_2"/>
    <property type="match status" value="1"/>
</dbReference>
<dbReference type="Pfam" id="PF14765">
    <property type="entry name" value="PS-DH"/>
    <property type="match status" value="1"/>
</dbReference>
<evidence type="ECO:0000256" key="1">
    <source>
        <dbReference type="ARBA" id="ARBA00022450"/>
    </source>
</evidence>
<dbReference type="SMART" id="SM00823">
    <property type="entry name" value="PKS_PP"/>
    <property type="match status" value="1"/>
</dbReference>
<gene>
    <name evidence="8" type="ORF">EPD83_006485</name>
</gene>
<dbReference type="InterPro" id="IPR049551">
    <property type="entry name" value="PKS_DH_C"/>
</dbReference>
<dbReference type="InterPro" id="IPR009081">
    <property type="entry name" value="PP-bd_ACP"/>
</dbReference>
<dbReference type="PANTHER" id="PTHR43775:SF37">
    <property type="entry name" value="SI:DKEY-61P9.11"/>
    <property type="match status" value="1"/>
</dbReference>
<dbReference type="InterPro" id="IPR016039">
    <property type="entry name" value="Thiolase-like"/>
</dbReference>
<dbReference type="Pfam" id="PF00550">
    <property type="entry name" value="PP-binding"/>
    <property type="match status" value="1"/>
</dbReference>
<dbReference type="PROSITE" id="PS52019">
    <property type="entry name" value="PKS_MFAS_DH"/>
    <property type="match status" value="1"/>
</dbReference>
<dbReference type="InterPro" id="IPR036736">
    <property type="entry name" value="ACP-like_sf"/>
</dbReference>
<dbReference type="InterPro" id="IPR020806">
    <property type="entry name" value="PKS_PP-bd"/>
</dbReference>
<dbReference type="GO" id="GO:0031177">
    <property type="term" value="F:phosphopantetheine binding"/>
    <property type="evidence" value="ECO:0007669"/>
    <property type="project" value="InterPro"/>
</dbReference>
<dbReference type="Pfam" id="PF08659">
    <property type="entry name" value="KR"/>
    <property type="match status" value="1"/>
</dbReference>
<comment type="caution">
    <text evidence="8">The sequence shown here is derived from an EMBL/GenBank/DDBJ whole genome shotgun (WGS) entry which is preliminary data.</text>
</comment>
<feature type="domain" description="Carrier" evidence="5">
    <location>
        <begin position="1142"/>
        <end position="1217"/>
    </location>
</feature>
<dbReference type="Gene3D" id="1.10.1200.10">
    <property type="entry name" value="ACP-like"/>
    <property type="match status" value="1"/>
</dbReference>
<dbReference type="PANTHER" id="PTHR43775">
    <property type="entry name" value="FATTY ACID SYNTHASE"/>
    <property type="match status" value="1"/>
</dbReference>
<dbReference type="GO" id="GO:0005886">
    <property type="term" value="C:plasma membrane"/>
    <property type="evidence" value="ECO:0007669"/>
    <property type="project" value="TreeGrafter"/>
</dbReference>
<dbReference type="InterPro" id="IPR018201">
    <property type="entry name" value="Ketoacyl_synth_AS"/>
</dbReference>
<feature type="region of interest" description="N-terminal hotdog fold" evidence="4">
    <location>
        <begin position="435"/>
        <end position="555"/>
    </location>
</feature>
<sequence>MTPIAVVGADVHVPGASSFAELTRALRAGRVAARPFPTGRLRDGALLSAPEDHYDGGYFERIDLFDHRAFRLPARLTAEMDPYQRWCLTSSARAVHDAGEARPGAGERVGVYAAVNGLQQSAYATLQRAHGGAPDLLAVLSSGVAARVSHVLDLRGPATVLDTACSSSLYALAVACADLTAGTVDAAVVTAANLYLDPGARGTAAVDVVSETCRTRAFDAAADGTSVGEGVVTLVLRRADDVAGPVYGVVEGWSVGQDGRTATMAAPNPAAQVAVVDTAWAAAGADPADVGLLVSHGTGTAVGDAVELEALASASAFTGVARGSVPLISVKANAGHLDAASGLLSTVAALGALSTGEVPPHPSFVAPSPAGDLVTSPFYVPVEPAPLRAGALAGVSSFGMTGTDVHVVLRGGGRRPGPTADLPLEPRRAWFPVERNTFAKPGSRARTVLGVRTRVHTVETHRDWEIAEHRVAGTPLMVGTAVVEVLARLLDGSDLALPEHDVTDLTILRPLTTTEPLLEVVAAVEESSGRGEVTARAGDEDPEPWVRFRVEPAQGVPPLADAPPDPAGLVPVPVETRVGDDATVSVSGRWQVARAMWRSPDGEEAVLRLAVPPAHAAEAAGYAFYPPVLDAALNGMNALLGAGEVLLPWVCERLVVRVPALPPGELTAHLRHRGTTRDGRGNVIVTVDTDLWDERGRCLVSTRGYRVKNRPDGRAPVLAFHRLVLDAEPTPRTGGAPRRAVVLPASQAAAPWRAAGCVVVGRDDAAAPGVLAGVDEVVVVGDGPDPDVAAGSHALGRLLLHLHTDTEVRTVVLLEPGSLSTGPAVDAAVRARAATGHSLRTEFRFDVAVLDAPAEPASLAALDDHLPEGLLRLEDGVLRAARLREHALEQPRPWTPDATGTVLVVGASRGIGRAYAGWLVERFPGLAVHGAGRSAPDGPLPFAYHRADVTDPASLAALAERVGTPDHVVVLAGEPAGGLFVTKSEETVRARMASKVHGAENVAAAFPGCPDVVLVSSVAGWVGAIGQAEYAAANAYLTGLADRHGGTPFRCIALTGWSEIGMSRDLTDELFVRTTPEEGLPVLHAFVASEERCASLFRLLDGSGAYSPLLAGAAGPAARHAPAPDRTAAVAAPAAPRPAGTARPAEVQAAVLGAWSRVLGPDEYAPDVTFFEYGGDSVSVVRLCDELGRDFPDVFDVTTLFSCATVRDQTQWVERHLEATTASTAVSVDISAIQRLLHANGRSR</sequence>
<dbReference type="InterPro" id="IPR036291">
    <property type="entry name" value="NAD(P)-bd_dom_sf"/>
</dbReference>
<dbReference type="InterPro" id="IPR057326">
    <property type="entry name" value="KR_dom"/>
</dbReference>
<feature type="region of interest" description="C-terminal hotdog fold" evidence="4">
    <location>
        <begin position="567"/>
        <end position="716"/>
    </location>
</feature>
<dbReference type="InterPro" id="IPR013968">
    <property type="entry name" value="PKS_KR"/>
</dbReference>
<dbReference type="PROSITE" id="PS00012">
    <property type="entry name" value="PHOSPHOPANTETHEINE"/>
    <property type="match status" value="1"/>
</dbReference>
<evidence type="ECO:0000256" key="4">
    <source>
        <dbReference type="PROSITE-ProRule" id="PRU01363"/>
    </source>
</evidence>
<keyword evidence="2" id="KW-0597">Phosphoprotein</keyword>
<reference evidence="8" key="1">
    <citation type="submission" date="2020-03" db="EMBL/GenBank/DDBJ databases">
        <title>Phycicoccus flavus sp. nov., a novel endophytic actinobacterium isolated from branch of Kandelia candel.</title>
        <authorList>
            <person name="Tuo L."/>
        </authorList>
    </citation>
    <scope>NUCLEOTIDE SEQUENCE</scope>
    <source>
        <strain evidence="8">CMS6Z-2</strain>
    </source>
</reference>
<evidence type="ECO:0000259" key="6">
    <source>
        <dbReference type="PROSITE" id="PS52004"/>
    </source>
</evidence>
<dbReference type="AlphaFoldDB" id="A0A8T6QZZ3"/>
<protein>
    <submittedName>
        <fullName evidence="8">KR domain-containing protein</fullName>
    </submittedName>
</protein>
<accession>A0A8T6QZZ3</accession>
<evidence type="ECO:0000259" key="7">
    <source>
        <dbReference type="PROSITE" id="PS52019"/>
    </source>
</evidence>
<keyword evidence="1" id="KW-0596">Phosphopantetheine</keyword>
<dbReference type="Pfam" id="PF02801">
    <property type="entry name" value="Ketoacyl-synt_C"/>
    <property type="match status" value="1"/>
</dbReference>
<feature type="active site" description="Proton acceptor; for dehydratase activity" evidence="4">
    <location>
        <position position="469"/>
    </location>
</feature>
<evidence type="ECO:0000313" key="9">
    <source>
        <dbReference type="Proteomes" id="UP000287866"/>
    </source>
</evidence>
<dbReference type="GO" id="GO:0071770">
    <property type="term" value="P:DIM/DIP cell wall layer assembly"/>
    <property type="evidence" value="ECO:0007669"/>
    <property type="project" value="TreeGrafter"/>
</dbReference>
<name>A0A8T6QZZ3_9MICO</name>
<dbReference type="SMART" id="SM00822">
    <property type="entry name" value="PKS_KR"/>
    <property type="match status" value="1"/>
</dbReference>
<keyword evidence="3" id="KW-0808">Transferase</keyword>
<dbReference type="GO" id="GO:0005737">
    <property type="term" value="C:cytoplasm"/>
    <property type="evidence" value="ECO:0007669"/>
    <property type="project" value="TreeGrafter"/>
</dbReference>
<dbReference type="GO" id="GO:0004315">
    <property type="term" value="F:3-oxoacyl-[acyl-carrier-protein] synthase activity"/>
    <property type="evidence" value="ECO:0007669"/>
    <property type="project" value="InterPro"/>
</dbReference>
<proteinExistence type="predicted"/>
<dbReference type="InterPro" id="IPR020841">
    <property type="entry name" value="PKS_Beta-ketoAc_synthase_dom"/>
</dbReference>
<dbReference type="Gene3D" id="3.40.50.720">
    <property type="entry name" value="NAD(P)-binding Rossmann-like Domain"/>
    <property type="match status" value="1"/>
</dbReference>
<evidence type="ECO:0000313" key="8">
    <source>
        <dbReference type="EMBL" id="NHA67699.1"/>
    </source>
</evidence>
<dbReference type="SUPFAM" id="SSF47336">
    <property type="entry name" value="ACP-like"/>
    <property type="match status" value="1"/>
</dbReference>
<dbReference type="EMBL" id="SAYU02000015">
    <property type="protein sequence ID" value="NHA67699.1"/>
    <property type="molecule type" value="Genomic_DNA"/>
</dbReference>
<dbReference type="InterPro" id="IPR042104">
    <property type="entry name" value="PKS_dehydratase_sf"/>
</dbReference>
<dbReference type="InterPro" id="IPR049900">
    <property type="entry name" value="PKS_mFAS_DH"/>
</dbReference>
<dbReference type="InterPro" id="IPR050091">
    <property type="entry name" value="PKS_NRPS_Biosynth_Enz"/>
</dbReference>
<dbReference type="Pfam" id="PF00109">
    <property type="entry name" value="ketoacyl-synt"/>
    <property type="match status" value="1"/>
</dbReference>
<dbReference type="InterPro" id="IPR014031">
    <property type="entry name" value="Ketoacyl_synth_C"/>
</dbReference>
<feature type="active site" description="Proton donor; for dehydratase activity" evidence="4">
    <location>
        <position position="630"/>
    </location>
</feature>